<evidence type="ECO:0000313" key="1">
    <source>
        <dbReference type="EMBL" id="GAA0715387.1"/>
    </source>
</evidence>
<dbReference type="Proteomes" id="UP001501758">
    <property type="component" value="Unassembled WGS sequence"/>
</dbReference>
<name>A0ABN1IJN4_9FLAO</name>
<proteinExistence type="predicted"/>
<dbReference type="PROSITE" id="PS51257">
    <property type="entry name" value="PROKAR_LIPOPROTEIN"/>
    <property type="match status" value="1"/>
</dbReference>
<comment type="caution">
    <text evidence="1">The sequence shown here is derived from an EMBL/GenBank/DDBJ whole genome shotgun (WGS) entry which is preliminary data.</text>
</comment>
<evidence type="ECO:0000313" key="2">
    <source>
        <dbReference type="Proteomes" id="UP001501758"/>
    </source>
</evidence>
<keyword evidence="2" id="KW-1185">Reference proteome</keyword>
<organism evidence="1 2">
    <name type="scientific">Aquimarina litoralis</name>
    <dbReference type="NCBI Taxonomy" id="584605"/>
    <lineage>
        <taxon>Bacteria</taxon>
        <taxon>Pseudomonadati</taxon>
        <taxon>Bacteroidota</taxon>
        <taxon>Flavobacteriia</taxon>
        <taxon>Flavobacteriales</taxon>
        <taxon>Flavobacteriaceae</taxon>
        <taxon>Aquimarina</taxon>
    </lineage>
</organism>
<sequence>MKNFIGIFMIILLMSSCDVQQKKEAKLPEVDVDVETESGQLPTFDVDWADVNVGTKTKTVKVPKVVIAMEEVEVEVPYVDVDMPNSGEKEELTLTVEAEVSDKEHTIEIQEIVATNNNLYVISELNETDQKIGDKTMRVSDRVILNAPDLNVKHIIAGEKPDEVFNDQYKYVKDIAEFKSTLDNTKVIYTR</sequence>
<gene>
    <name evidence="1" type="ORF">GCM10009430_09770</name>
</gene>
<dbReference type="RefSeq" id="WP_299604565.1">
    <property type="nucleotide sequence ID" value="NZ_BAAAGE010000001.1"/>
</dbReference>
<dbReference type="EMBL" id="BAAAGE010000001">
    <property type="protein sequence ID" value="GAA0715387.1"/>
    <property type="molecule type" value="Genomic_DNA"/>
</dbReference>
<accession>A0ABN1IJN4</accession>
<reference evidence="1 2" key="1">
    <citation type="journal article" date="2019" name="Int. J. Syst. Evol. Microbiol.">
        <title>The Global Catalogue of Microorganisms (GCM) 10K type strain sequencing project: providing services to taxonomists for standard genome sequencing and annotation.</title>
        <authorList>
            <consortium name="The Broad Institute Genomics Platform"/>
            <consortium name="The Broad Institute Genome Sequencing Center for Infectious Disease"/>
            <person name="Wu L."/>
            <person name="Ma J."/>
        </authorList>
    </citation>
    <scope>NUCLEOTIDE SEQUENCE [LARGE SCALE GENOMIC DNA]</scope>
    <source>
        <strain evidence="1 2">JCM 15974</strain>
    </source>
</reference>
<protein>
    <submittedName>
        <fullName evidence="1">Uncharacterized protein</fullName>
    </submittedName>
</protein>